<reference evidence="2" key="1">
    <citation type="submission" date="2025-08" db="UniProtKB">
        <authorList>
            <consortium name="Ensembl"/>
        </authorList>
    </citation>
    <scope>IDENTIFICATION</scope>
</reference>
<evidence type="ECO:0000313" key="2">
    <source>
        <dbReference type="Ensembl" id="ENSSMRP00000030184.1"/>
    </source>
</evidence>
<evidence type="ECO:0008006" key="4">
    <source>
        <dbReference type="Google" id="ProtNLM"/>
    </source>
</evidence>
<feature type="signal peptide" evidence="1">
    <location>
        <begin position="1"/>
        <end position="25"/>
    </location>
</feature>
<proteinExistence type="predicted"/>
<feature type="chain" id="PRO_5034581995" description="Cytochrome P450" evidence="1">
    <location>
        <begin position="26"/>
        <end position="67"/>
    </location>
</feature>
<organism evidence="2 3">
    <name type="scientific">Salvator merianae</name>
    <name type="common">Argentine black and white tegu</name>
    <name type="synonym">Tupinambis merianae</name>
    <dbReference type="NCBI Taxonomy" id="96440"/>
    <lineage>
        <taxon>Eukaryota</taxon>
        <taxon>Metazoa</taxon>
        <taxon>Chordata</taxon>
        <taxon>Craniata</taxon>
        <taxon>Vertebrata</taxon>
        <taxon>Euteleostomi</taxon>
        <taxon>Lepidosauria</taxon>
        <taxon>Squamata</taxon>
        <taxon>Bifurcata</taxon>
        <taxon>Unidentata</taxon>
        <taxon>Episquamata</taxon>
        <taxon>Laterata</taxon>
        <taxon>Teiioidea</taxon>
        <taxon>Teiidae</taxon>
        <taxon>Salvator</taxon>
    </lineage>
</organism>
<dbReference type="GO" id="GO:0042622">
    <property type="term" value="C:photoreceptor outer segment membrane"/>
    <property type="evidence" value="ECO:0007669"/>
    <property type="project" value="InterPro"/>
</dbReference>
<accession>A0A8D0EEE3</accession>
<keyword evidence="1" id="KW-0732">Signal</keyword>
<dbReference type="InterPro" id="IPR027937">
    <property type="entry name" value="PRCD"/>
</dbReference>
<dbReference type="Pfam" id="PF15201">
    <property type="entry name" value="Rod_cone_degen"/>
    <property type="match status" value="1"/>
</dbReference>
<reference evidence="2" key="2">
    <citation type="submission" date="2025-09" db="UniProtKB">
        <authorList>
            <consortium name="Ensembl"/>
        </authorList>
    </citation>
    <scope>IDENTIFICATION</scope>
</reference>
<name>A0A8D0EEE3_SALMN</name>
<dbReference type="Ensembl" id="ENSSMRT00000035221.1">
    <property type="protein sequence ID" value="ENSSMRP00000030184.1"/>
    <property type="gene ID" value="ENSSMRG00000023155.1"/>
</dbReference>
<evidence type="ECO:0000256" key="1">
    <source>
        <dbReference type="SAM" id="SignalP"/>
    </source>
</evidence>
<sequence length="67" mass="7524">MCTTFLVISTLVFLLRRHFFNKVQPGPLEVSGAPSGPIILNEFQLIQSEEVDKLFAGVRPSTFLLYP</sequence>
<protein>
    <recommendedName>
        <fullName evidence="4">Cytochrome P450</fullName>
    </recommendedName>
</protein>
<evidence type="ECO:0000313" key="3">
    <source>
        <dbReference type="Proteomes" id="UP000694421"/>
    </source>
</evidence>
<dbReference type="AlphaFoldDB" id="A0A8D0EEE3"/>
<dbReference type="Proteomes" id="UP000694421">
    <property type="component" value="Unplaced"/>
</dbReference>
<keyword evidence="3" id="KW-1185">Reference proteome</keyword>